<keyword evidence="3" id="KW-0560">Oxidoreductase</keyword>
<name>A5IMN2_THEP1</name>
<dbReference type="Gene3D" id="2.102.10.10">
    <property type="entry name" value="Rieske [2Fe-2S] iron-sulphur domain"/>
    <property type="match status" value="1"/>
</dbReference>
<dbReference type="Proteomes" id="UP000006558">
    <property type="component" value="Chromosome"/>
</dbReference>
<dbReference type="Pfam" id="PF19112">
    <property type="entry name" value="VanA_C"/>
    <property type="match status" value="1"/>
</dbReference>
<keyword evidence="5" id="KW-0411">Iron-sulfur</keyword>
<dbReference type="Pfam" id="PF00355">
    <property type="entry name" value="Rieske"/>
    <property type="match status" value="1"/>
</dbReference>
<keyword evidence="4" id="KW-0408">Iron</keyword>
<dbReference type="CDD" id="cd03469">
    <property type="entry name" value="Rieske_RO_Alpha_N"/>
    <property type="match status" value="1"/>
</dbReference>
<dbReference type="AlphaFoldDB" id="A5IMN2"/>
<dbReference type="PROSITE" id="PS51296">
    <property type="entry name" value="RIESKE"/>
    <property type="match status" value="1"/>
</dbReference>
<dbReference type="SUPFAM" id="SSF55961">
    <property type="entry name" value="Bet v1-like"/>
    <property type="match status" value="1"/>
</dbReference>
<dbReference type="EMBL" id="CP000702">
    <property type="protein sequence ID" value="ABQ47455.1"/>
    <property type="molecule type" value="Genomic_DNA"/>
</dbReference>
<evidence type="ECO:0000256" key="2">
    <source>
        <dbReference type="ARBA" id="ARBA00022723"/>
    </source>
</evidence>
<evidence type="ECO:0000259" key="6">
    <source>
        <dbReference type="PROSITE" id="PS51296"/>
    </source>
</evidence>
<evidence type="ECO:0000313" key="8">
    <source>
        <dbReference type="Proteomes" id="UP000006558"/>
    </source>
</evidence>
<dbReference type="Gene3D" id="3.90.380.10">
    <property type="entry name" value="Naphthalene 1,2-dioxygenase Alpha Subunit, Chain A, domain 1"/>
    <property type="match status" value="1"/>
</dbReference>
<dbReference type="InterPro" id="IPR015881">
    <property type="entry name" value="ARHD_Rieske_2Fe_2S"/>
</dbReference>
<dbReference type="GO" id="GO:0005506">
    <property type="term" value="F:iron ion binding"/>
    <property type="evidence" value="ECO:0007669"/>
    <property type="project" value="InterPro"/>
</dbReference>
<dbReference type="PROSITE" id="PS00570">
    <property type="entry name" value="RING_HYDROXYL_ALPHA"/>
    <property type="match status" value="1"/>
</dbReference>
<protein>
    <submittedName>
        <fullName evidence="7">Rieske (2Fe-2S) domain protein</fullName>
    </submittedName>
</protein>
<reference evidence="8" key="1">
    <citation type="submission" date="2007-05" db="EMBL/GenBank/DDBJ databases">
        <title>Complete sequence of Thermotoga petrophila RKU-1.</title>
        <authorList>
            <consortium name="US DOE Joint Genome Institute"/>
            <person name="Copeland A."/>
            <person name="Lucas S."/>
            <person name="Lapidus A."/>
            <person name="Barry K."/>
            <person name="Glavina del Rio T."/>
            <person name="Dalin E."/>
            <person name="Tice H."/>
            <person name="Pitluck S."/>
            <person name="Sims D."/>
            <person name="Brettin T."/>
            <person name="Bruce D."/>
            <person name="Detter J.C."/>
            <person name="Han C."/>
            <person name="Tapia R."/>
            <person name="Schmutz J."/>
            <person name="Larimer F."/>
            <person name="Land M."/>
            <person name="Hauser L."/>
            <person name="Kyrpides N."/>
            <person name="Mikhailova N."/>
            <person name="Nelson K."/>
            <person name="Gogarten J.P."/>
            <person name="Noll K."/>
            <person name="Richardson P."/>
        </authorList>
    </citation>
    <scope>NUCLEOTIDE SEQUENCE [LARGE SCALE GENOMIC DNA]</scope>
    <source>
        <strain evidence="8">ATCC BAA-488 / DSM 13995 / JCM 10881 / RKU-1</strain>
    </source>
</reference>
<evidence type="ECO:0000313" key="7">
    <source>
        <dbReference type="EMBL" id="ABQ47455.1"/>
    </source>
</evidence>
<dbReference type="SUPFAM" id="SSF50022">
    <property type="entry name" value="ISP domain"/>
    <property type="match status" value="1"/>
</dbReference>
<accession>A5IMN2</accession>
<dbReference type="HOGENOM" id="CLU_039484_1_1_0"/>
<keyword evidence="2" id="KW-0479">Metal-binding</keyword>
<dbReference type="KEGG" id="tpt:Tpet_1442"/>
<dbReference type="InterPro" id="IPR017941">
    <property type="entry name" value="Rieske_2Fe-2S"/>
</dbReference>
<dbReference type="GO" id="GO:0016491">
    <property type="term" value="F:oxidoreductase activity"/>
    <property type="evidence" value="ECO:0007669"/>
    <property type="project" value="UniProtKB-KW"/>
</dbReference>
<dbReference type="PANTHER" id="PTHR21266:SF59">
    <property type="entry name" value="BLR4922 PROTEIN"/>
    <property type="match status" value="1"/>
</dbReference>
<dbReference type="STRING" id="390874.Tpet_1442"/>
<dbReference type="InterPro" id="IPR044043">
    <property type="entry name" value="VanA_C_cat"/>
</dbReference>
<reference evidence="7 8" key="2">
    <citation type="journal article" date="2009" name="Proc. Natl. Acad. Sci. U.S.A.">
        <title>On the chimeric nature, thermophilic origin, and phylogenetic placement of the Thermotogales.</title>
        <authorList>
            <person name="Zhaxybayeva O."/>
            <person name="Swithers K.S."/>
            <person name="Lapierre P."/>
            <person name="Fournier G.P."/>
            <person name="Bickhart D.M."/>
            <person name="DeBoy R.T."/>
            <person name="Nelson K.E."/>
            <person name="Nesbo C.L."/>
            <person name="Doolittle W.F."/>
            <person name="Gogarten J.P."/>
            <person name="Noll K.M."/>
        </authorList>
    </citation>
    <scope>NUCLEOTIDE SEQUENCE [LARGE SCALE GENOMIC DNA]</scope>
    <source>
        <strain evidence="8">ATCC BAA-488 / DSM 13995 / JCM 10881 / RKU-1</strain>
    </source>
</reference>
<evidence type="ECO:0000256" key="1">
    <source>
        <dbReference type="ARBA" id="ARBA00022714"/>
    </source>
</evidence>
<evidence type="ECO:0000256" key="3">
    <source>
        <dbReference type="ARBA" id="ARBA00023002"/>
    </source>
</evidence>
<proteinExistence type="predicted"/>
<dbReference type="InterPro" id="IPR050584">
    <property type="entry name" value="Cholesterol_7-desaturase"/>
</dbReference>
<feature type="domain" description="Rieske" evidence="6">
    <location>
        <begin position="5"/>
        <end position="109"/>
    </location>
</feature>
<keyword evidence="1" id="KW-0001">2Fe-2S</keyword>
<sequence>MSSMWFAVLSSNEVRRKPVGVRRLGRDLVFWRDSLGKVYALEDFCVHRRARLSAGKVINDRIQCPFHGFEYDGNGRVRLIPALGKNYKVPDRFRVNSYPVYEKNNIIWLWFGEGEPEKEPKFFDDIDEDFAYAEFRELWNVPFPRAVENQLDVMHLPFVHRTTIGRGNRTLVHGPVVKWIDEDSFIFYVFNEVDRGQRVKRPEELSGEESRVYLEFIFPNLWQNHISEGTRVVAFFVPVDRQKTMIYLRFYVKMTGLKPVDSIIARLSMPLNRIILHQDRRVVETQERDIRKDVLVQGDLPIMEFRKRLYKEKKLIDFLFGGGQ</sequence>
<dbReference type="GO" id="GO:0051537">
    <property type="term" value="F:2 iron, 2 sulfur cluster binding"/>
    <property type="evidence" value="ECO:0007669"/>
    <property type="project" value="UniProtKB-KW"/>
</dbReference>
<dbReference type="eggNOG" id="COG4638">
    <property type="taxonomic scope" value="Bacteria"/>
</dbReference>
<dbReference type="InterPro" id="IPR036922">
    <property type="entry name" value="Rieske_2Fe-2S_sf"/>
</dbReference>
<gene>
    <name evidence="7" type="ordered locus">Tpet_1442</name>
</gene>
<evidence type="ECO:0000256" key="5">
    <source>
        <dbReference type="ARBA" id="ARBA00023014"/>
    </source>
</evidence>
<dbReference type="PANTHER" id="PTHR21266">
    <property type="entry name" value="IRON-SULFUR DOMAIN CONTAINING PROTEIN"/>
    <property type="match status" value="1"/>
</dbReference>
<organism evidence="7 8">
    <name type="scientific">Thermotoga petrophila (strain ATCC BAA-488 / DSM 13995 / JCM 10881 / RKU-1)</name>
    <dbReference type="NCBI Taxonomy" id="390874"/>
    <lineage>
        <taxon>Bacteria</taxon>
        <taxon>Thermotogati</taxon>
        <taxon>Thermotogota</taxon>
        <taxon>Thermotogae</taxon>
        <taxon>Thermotogales</taxon>
        <taxon>Thermotogaceae</taxon>
        <taxon>Thermotoga</taxon>
    </lineage>
</organism>
<evidence type="ECO:0000256" key="4">
    <source>
        <dbReference type="ARBA" id="ARBA00023004"/>
    </source>
</evidence>